<dbReference type="AlphaFoldDB" id="A0A6J7ESN0"/>
<dbReference type="InterPro" id="IPR046867">
    <property type="entry name" value="AldOxase/xan_DH_MoCoBD2"/>
</dbReference>
<accession>A0A6J7ESN0</accession>
<name>A0A6J7ESN0_9ZZZZ</name>
<proteinExistence type="predicted"/>
<evidence type="ECO:0000256" key="2">
    <source>
        <dbReference type="SAM" id="MobiDB-lite"/>
    </source>
</evidence>
<reference evidence="4" key="1">
    <citation type="submission" date="2020-05" db="EMBL/GenBank/DDBJ databases">
        <authorList>
            <person name="Chiriac C."/>
            <person name="Salcher M."/>
            <person name="Ghai R."/>
            <person name="Kavagutti S V."/>
        </authorList>
    </citation>
    <scope>NUCLEOTIDE SEQUENCE</scope>
</reference>
<evidence type="ECO:0000256" key="1">
    <source>
        <dbReference type="ARBA" id="ARBA00022505"/>
    </source>
</evidence>
<dbReference type="GO" id="GO:0005506">
    <property type="term" value="F:iron ion binding"/>
    <property type="evidence" value="ECO:0007669"/>
    <property type="project" value="InterPro"/>
</dbReference>
<dbReference type="SUPFAM" id="SSF56003">
    <property type="entry name" value="Molybdenum cofactor-binding domain"/>
    <property type="match status" value="1"/>
</dbReference>
<dbReference type="EMBL" id="CAFBLR010000273">
    <property type="protein sequence ID" value="CAB4886126.1"/>
    <property type="molecule type" value="Genomic_DNA"/>
</dbReference>
<evidence type="ECO:0000313" key="4">
    <source>
        <dbReference type="EMBL" id="CAB4886126.1"/>
    </source>
</evidence>
<feature type="domain" description="Aldehyde oxidase/xanthine dehydrogenase second molybdopterin binding" evidence="3">
    <location>
        <begin position="3"/>
        <end position="156"/>
    </location>
</feature>
<dbReference type="PANTHER" id="PTHR11908">
    <property type="entry name" value="XANTHINE DEHYDROGENASE"/>
    <property type="match status" value="1"/>
</dbReference>
<dbReference type="Pfam" id="PF20256">
    <property type="entry name" value="MoCoBD_2"/>
    <property type="match status" value="1"/>
</dbReference>
<dbReference type="GO" id="GO:0016491">
    <property type="term" value="F:oxidoreductase activity"/>
    <property type="evidence" value="ECO:0007669"/>
    <property type="project" value="InterPro"/>
</dbReference>
<dbReference type="InterPro" id="IPR016208">
    <property type="entry name" value="Ald_Oxase/xanthine_DH-like"/>
</dbReference>
<dbReference type="Gene3D" id="3.30.365.10">
    <property type="entry name" value="Aldehyde oxidase/xanthine dehydrogenase, molybdopterin binding domain"/>
    <property type="match status" value="2"/>
</dbReference>
<evidence type="ECO:0000259" key="3">
    <source>
        <dbReference type="Pfam" id="PF20256"/>
    </source>
</evidence>
<dbReference type="PANTHER" id="PTHR11908:SF132">
    <property type="entry name" value="ALDEHYDE OXIDASE 1-RELATED"/>
    <property type="match status" value="1"/>
</dbReference>
<protein>
    <submittedName>
        <fullName evidence="4">Unannotated protein</fullName>
    </submittedName>
</protein>
<feature type="region of interest" description="Disordered" evidence="2">
    <location>
        <begin position="161"/>
        <end position="181"/>
    </location>
</feature>
<keyword evidence="1" id="KW-0500">Molybdenum</keyword>
<gene>
    <name evidence="4" type="ORF">UFOPK3417_01971</name>
</gene>
<sequence length="221" mass="23443">MFVASENVLEQGKKIAARLLEASEGDIVKGDGGLQVAGVPAKVISWVQLAAESKKEGNELTHELDFSEGDSTYPFGTHVSVVEIDKETGEARLINHFAVDDCGRVLNPMLVAGQQHGGIAQGIAQTLYEHVQYDEDGNPKSSNLMDYLMPSAAEMPSFTTFNTETDSPRNPLGAKGIGESGTIGSTPALHNAVVDALSHLGVMHVDMPCTPQKIWAAISAA</sequence>
<dbReference type="InterPro" id="IPR037165">
    <property type="entry name" value="AldOxase/xan_DH_Mopterin-bd_sf"/>
</dbReference>
<organism evidence="4">
    <name type="scientific">freshwater metagenome</name>
    <dbReference type="NCBI Taxonomy" id="449393"/>
    <lineage>
        <taxon>unclassified sequences</taxon>
        <taxon>metagenomes</taxon>
        <taxon>ecological metagenomes</taxon>
    </lineage>
</organism>